<dbReference type="InterPro" id="IPR011871">
    <property type="entry name" value="Fib_succ_major"/>
</dbReference>
<evidence type="ECO:0000313" key="5">
    <source>
        <dbReference type="Proteomes" id="UP000000517"/>
    </source>
</evidence>
<feature type="domain" description="Fibrobacter succinogenes major paralogous" evidence="2">
    <location>
        <begin position="385"/>
        <end position="648"/>
    </location>
</feature>
<evidence type="ECO:0000256" key="1">
    <source>
        <dbReference type="SAM" id="SignalP"/>
    </source>
</evidence>
<dbReference type="Pfam" id="PF09603">
    <property type="entry name" value="Fib_succ_major"/>
    <property type="match status" value="1"/>
</dbReference>
<feature type="signal peptide" evidence="1">
    <location>
        <begin position="1"/>
        <end position="26"/>
    </location>
</feature>
<keyword evidence="1" id="KW-0732">Signal</keyword>
<dbReference type="Proteomes" id="UP000001497">
    <property type="component" value="Chromosome"/>
</dbReference>
<reference evidence="5" key="2">
    <citation type="submission" date="2010-08" db="EMBL/GenBank/DDBJ databases">
        <title>Complete sequence of Fibrobacter succinogenes subsp. succinogenes S85.</title>
        <authorList>
            <person name="Durkin A.S."/>
            <person name="Nelson K.E."/>
            <person name="Morrison M."/>
            <person name="Forsberg C.W."/>
            <person name="Wilson D.B."/>
            <person name="Russell J.B."/>
            <person name="Cann I.K.O."/>
            <person name="Mackie R.I."/>
            <person name="White B.A."/>
        </authorList>
    </citation>
    <scope>NUCLEOTIDE SEQUENCE [LARGE SCALE GENOMIC DNA]</scope>
    <source>
        <strain evidence="5">ATCC 19169 / S85</strain>
    </source>
</reference>
<organism evidence="4 5">
    <name type="scientific">Fibrobacter succinogenes (strain ATCC 19169 / S85)</name>
    <dbReference type="NCBI Taxonomy" id="59374"/>
    <lineage>
        <taxon>Bacteria</taxon>
        <taxon>Pseudomonadati</taxon>
        <taxon>Fibrobacterota</taxon>
        <taxon>Fibrobacteria</taxon>
        <taxon>Fibrobacterales</taxon>
        <taxon>Fibrobacteraceae</taxon>
        <taxon>Fibrobacter</taxon>
    </lineage>
</organism>
<reference evidence="4" key="3">
    <citation type="submission" date="2010-08" db="EMBL/GenBank/DDBJ databases">
        <authorList>
            <person name="Durkin A.S."/>
            <person name="Nelson K.E."/>
            <person name="Morrison M."/>
            <person name="Forsberg C.W."/>
            <person name="Wilson D.B."/>
            <person name="Russell J.B."/>
            <person name="Cann I.K.O."/>
            <person name="Mackie R.I."/>
            <person name="White B.A."/>
        </authorList>
    </citation>
    <scope>NUCLEOTIDE SEQUENCE</scope>
    <source>
        <strain evidence="4">S85</strain>
    </source>
</reference>
<name>C9RPH2_FIBSS</name>
<evidence type="ECO:0000313" key="6">
    <source>
        <dbReference type="Proteomes" id="UP000001497"/>
    </source>
</evidence>
<protein>
    <submittedName>
        <fullName evidence="4">Putative lipoprotein</fullName>
    </submittedName>
</protein>
<dbReference type="KEGG" id="fsc:FSU_1480"/>
<evidence type="ECO:0000259" key="2">
    <source>
        <dbReference type="Pfam" id="PF09603"/>
    </source>
</evidence>
<dbReference type="RefSeq" id="WP_014545769.1">
    <property type="nucleotide sequence ID" value="NC_013410.1"/>
</dbReference>
<dbReference type="STRING" id="59374.FSU_1480"/>
<dbReference type="NCBIfam" id="TIGR02145">
    <property type="entry name" value="Fib_succ_major"/>
    <property type="match status" value="1"/>
</dbReference>
<sequence>MNYSKISGQFVCKMAMLLAFMFAACSETNSGNGVAGGTVEETGVYALSGRVGDVYPKLLAKEGYSSANIQNDEGSLYAAKGTVVTVYELDSSSLAATGRTFVDTIDNDDGRFSFENLTLNSPYVLIETLDSCITNNCLERAGAWGFTTDLPTKFDSTGAMSVYGSQKYPVLRSAIVDLKKYKKISVNTLSNKKVPLVRAYFAEGMSFAEASKKAEQDILENIGIYEDLGSFEDLENEELNYVMALYLKISELDDLGRGGGDEIKNELLGYDFIWIYKEVYFAPLSRFSASEEMQQYYLNTIKLFEYEVGYLAHMVGLGQCTELRENDVDTIAIREFYELPKFAVTCRSKKWVVDSKKASYTSGTMVDNRDGKTYKIVTYNWGDVTQTWMAENLNFADTVSSSVDSTLKKNLLGKTSCWEYDPSCEKLGRFYKWTAFMNIDESFLKLNADVYDRVLGKDMVLKTESVEDRCLTVEFDLRAYEDESNRIEYCFIRTEAGECYELDTAETLWDYCNHKYGYGIYFDSSSVIPESELATYQGVCPDGWRIPNKADWDLLIENMASQGVLLKDADASGFGNIEGKVVESYGSGVPRPNVITYGYYEFASVLDQDGSFVRVGKSEQTPLLAATSHKKVRFNFFNSDLFAVRCIKN</sequence>
<dbReference type="KEGG" id="fsu:Fisuc_1031"/>
<accession>C9RPH2</accession>
<dbReference type="EMBL" id="CP002158">
    <property type="protein sequence ID" value="ADL27344.1"/>
    <property type="molecule type" value="Genomic_DNA"/>
</dbReference>
<dbReference type="EMBL" id="CP001792">
    <property type="protein sequence ID" value="ACX74636.1"/>
    <property type="molecule type" value="Genomic_DNA"/>
</dbReference>
<reference evidence="3 6" key="1">
    <citation type="submission" date="2009-10" db="EMBL/GenBank/DDBJ databases">
        <title>Complete sequence of Fibrobacter succinogenes subsp. succinogenes S85.</title>
        <authorList>
            <consortium name="US DOE Joint Genome Institute"/>
            <person name="Lucas S."/>
            <person name="Copeland A."/>
            <person name="Lapidus A."/>
            <person name="Glavina del Rio T."/>
            <person name="Tice H."/>
            <person name="Bruce D."/>
            <person name="Goodwin L."/>
            <person name="Pitluck S."/>
            <person name="Chertkov O."/>
            <person name="Detter J.C."/>
            <person name="Han C."/>
            <person name="Tapia R."/>
            <person name="Larimer F."/>
            <person name="Land M."/>
            <person name="Hauser L."/>
            <person name="Kyrpides N."/>
            <person name="Mikhailova N."/>
            <person name="Weimer P.J."/>
            <person name="Stevenson D.M."/>
            <person name="Boyum J."/>
            <person name="Brumm P.I."/>
            <person name="Mead D."/>
        </authorList>
    </citation>
    <scope>NUCLEOTIDE SEQUENCE [LARGE SCALE GENOMIC DNA]</scope>
    <source>
        <strain evidence="6">ATCC 19169 / S85</strain>
        <strain evidence="3">S85</strain>
    </source>
</reference>
<keyword evidence="4" id="KW-0449">Lipoprotein</keyword>
<dbReference type="OrthoDB" id="9815528at2"/>
<evidence type="ECO:0000313" key="3">
    <source>
        <dbReference type="EMBL" id="ACX74636.1"/>
    </source>
</evidence>
<gene>
    <name evidence="3" type="ordered locus">Fisuc_1031</name>
    <name evidence="4" type="ordered locus">FSU_1480</name>
</gene>
<proteinExistence type="predicted"/>
<dbReference type="Proteomes" id="UP000000517">
    <property type="component" value="Chromosome"/>
</dbReference>
<dbReference type="AlphaFoldDB" id="C9RPH2"/>
<keyword evidence="6" id="KW-1185">Reference proteome</keyword>
<feature type="chain" id="PRO_5003000348" evidence="1">
    <location>
        <begin position="27"/>
        <end position="649"/>
    </location>
</feature>
<dbReference type="PROSITE" id="PS51257">
    <property type="entry name" value="PROKAR_LIPOPROTEIN"/>
    <property type="match status" value="1"/>
</dbReference>
<dbReference type="HOGENOM" id="CLU_490714_0_0_0"/>
<evidence type="ECO:0000313" key="4">
    <source>
        <dbReference type="EMBL" id="ADL27344.1"/>
    </source>
</evidence>